<evidence type="ECO:0000313" key="1">
    <source>
        <dbReference type="EMBL" id="CAG8716309.1"/>
    </source>
</evidence>
<dbReference type="Proteomes" id="UP000789525">
    <property type="component" value="Unassembled WGS sequence"/>
</dbReference>
<keyword evidence="2" id="KW-1185">Reference proteome</keyword>
<accession>A0ACA9PSU3</accession>
<reference evidence="1" key="1">
    <citation type="submission" date="2021-06" db="EMBL/GenBank/DDBJ databases">
        <authorList>
            <person name="Kallberg Y."/>
            <person name="Tangrot J."/>
            <person name="Rosling A."/>
        </authorList>
    </citation>
    <scope>NUCLEOTIDE SEQUENCE</scope>
    <source>
        <strain evidence="1">CL356</strain>
    </source>
</reference>
<name>A0ACA9PSU3_9GLOM</name>
<dbReference type="EMBL" id="CAJVPT010037054">
    <property type="protein sequence ID" value="CAG8716309.1"/>
    <property type="molecule type" value="Genomic_DNA"/>
</dbReference>
<organism evidence="1 2">
    <name type="scientific">Acaulospora colombiana</name>
    <dbReference type="NCBI Taxonomy" id="27376"/>
    <lineage>
        <taxon>Eukaryota</taxon>
        <taxon>Fungi</taxon>
        <taxon>Fungi incertae sedis</taxon>
        <taxon>Mucoromycota</taxon>
        <taxon>Glomeromycotina</taxon>
        <taxon>Glomeromycetes</taxon>
        <taxon>Diversisporales</taxon>
        <taxon>Acaulosporaceae</taxon>
        <taxon>Acaulospora</taxon>
    </lineage>
</organism>
<proteinExistence type="predicted"/>
<gene>
    <name evidence="1" type="ORF">ACOLOM_LOCUS10916</name>
</gene>
<feature type="non-terminal residue" evidence="1">
    <location>
        <position position="1"/>
    </location>
</feature>
<evidence type="ECO:0000313" key="2">
    <source>
        <dbReference type="Proteomes" id="UP000789525"/>
    </source>
</evidence>
<protein>
    <submittedName>
        <fullName evidence="1">9225_t:CDS:1</fullName>
    </submittedName>
</protein>
<comment type="caution">
    <text evidence="1">The sequence shown here is derived from an EMBL/GenBank/DDBJ whole genome shotgun (WGS) entry which is preliminary data.</text>
</comment>
<sequence>YKSLEEMVNDPRIEPHKKFGIPYISELDQDASREELDSLRSFIVKNLTSMDDKYEFQ</sequence>